<evidence type="ECO:0000313" key="2">
    <source>
        <dbReference type="EMBL" id="CAI4033101.1"/>
    </source>
</evidence>
<dbReference type="KEGG" id="nti:DNFV4_03534"/>
<feature type="transmembrane region" description="Helical" evidence="1">
    <location>
        <begin position="632"/>
        <end position="651"/>
    </location>
</feature>
<name>A0AA86N1V0_9BACT</name>
<feature type="transmembrane region" description="Helical" evidence="1">
    <location>
        <begin position="823"/>
        <end position="846"/>
    </location>
</feature>
<keyword evidence="3" id="KW-1185">Reference proteome</keyword>
<keyword evidence="1" id="KW-0812">Transmembrane</keyword>
<feature type="transmembrane region" description="Helical" evidence="1">
    <location>
        <begin position="672"/>
        <end position="697"/>
    </location>
</feature>
<feature type="transmembrane region" description="Helical" evidence="1">
    <location>
        <begin position="945"/>
        <end position="965"/>
    </location>
</feature>
<dbReference type="Proteomes" id="UP001179121">
    <property type="component" value="Chromosome"/>
</dbReference>
<dbReference type="AlphaFoldDB" id="A0AA86N1V0"/>
<feature type="transmembrane region" description="Helical" evidence="1">
    <location>
        <begin position="912"/>
        <end position="933"/>
    </location>
</feature>
<keyword evidence="1" id="KW-1133">Transmembrane helix</keyword>
<gene>
    <name evidence="2" type="ORF">DNFV4_03534</name>
</gene>
<dbReference type="EMBL" id="OX365700">
    <property type="protein sequence ID" value="CAI4033101.1"/>
    <property type="molecule type" value="Genomic_DNA"/>
</dbReference>
<feature type="transmembrane region" description="Helical" evidence="1">
    <location>
        <begin position="858"/>
        <end position="878"/>
    </location>
</feature>
<protein>
    <submittedName>
        <fullName evidence="2">Uncharacterized protein</fullName>
    </submittedName>
</protein>
<proteinExistence type="predicted"/>
<evidence type="ECO:0000313" key="3">
    <source>
        <dbReference type="Proteomes" id="UP001179121"/>
    </source>
</evidence>
<organism evidence="2 3">
    <name type="scientific">Nitrospira tepida</name>
    <dbReference type="NCBI Taxonomy" id="2973512"/>
    <lineage>
        <taxon>Bacteria</taxon>
        <taxon>Pseudomonadati</taxon>
        <taxon>Nitrospirota</taxon>
        <taxon>Nitrospiria</taxon>
        <taxon>Nitrospirales</taxon>
        <taxon>Nitrospiraceae</taxon>
        <taxon>Nitrospira</taxon>
    </lineage>
</organism>
<feature type="transmembrane region" description="Helical" evidence="1">
    <location>
        <begin position="12"/>
        <end position="30"/>
    </location>
</feature>
<sequence length="1043" mass="116697">MPSDEKQEPKLPLQNVVLLAGAVAGAIWLYQGPLKSSRPVEELSSEKLEVIGDRRVQARLWQDPFDAVARHIESERRSGEATHGSDRTRHGHGLEDLAKEVAQSSSAQIHVLVLLTDGAPYADPSESRLRQRYALLAGLERAGYVPRDGEHLRFFRWDAPRDPANLSYAYWHAAAVPMEWYQSTDDPTTQVLALWIKDQDLGDCPLSSLRAIRAEMFTRLKGLERTVSFKTVGPRFSGTLHSMVTEAKDNSSASAQGCPKSVSDPATLEIYSPWSTAPEIFITGRSKEAPTPGLSQILRKAQVAFFRAVQTDDLLIGELVEELGTRRGIRVGAACTGKESCDRVAIVSEWDTLYGRALPEIFQEAAQTGQDAGQIRRFSYLRGLDGELPREKVKNGAGDSPQEADKAALLLKDQRKHIEQLERPEGRSQFDYVRRLAQSMKDDEERLRADCPLLKRDCADFKAIGVLGSDVYDKLLILQALKQRFPQAIFFTTDLDARLFHPSELRWTRNLVVASHFGLALHDRLQGGIPPFRDTYQTSTLYAVLRALDALQETGSCRVESYGPFLERYSYRKPGSSKAMYCEAKWRPRLHEIGQNGPVDISIAADPSVQNAAIQPLHQLRPPAVSAATARWHLMLFLAALVVGWILLIPASQTVYQWTRHVCMTVMNRPRAGIGVLLAFAAIGAFVWWLAIPYLVLDGDKGEPFSMFDGVSIWPSQVLRGLVVVLAALFIGRIWSRLRETSRDVEHEFAQLLRGARLENGSADQPLEKRTETSFRMRLARWCMSDRLRSVSGWALDRVPKEPAQLWAEYTERMAWPYLGQRVVAWSAIFFLIGTVVMGICGRPFSPFRGEVSRHVNAILILMAVIGMVLVIFVVLDVTRLTGAFVRKLVSKELGAVDPEMSLMKLQLIARLTARIDLFIYYPAVLMALMLLARADYLDNWDFPVGLMIVVGLSAVYVVASAVMLRGASEEARRHVLHEISKRQLAGLEPNTHQYLTQIKERIAMLREGAFRPYTELPVFRGVALPSGAYGVVAVIEFLASNF</sequence>
<feature type="transmembrane region" description="Helical" evidence="1">
    <location>
        <begin position="717"/>
        <end position="735"/>
    </location>
</feature>
<reference evidence="2" key="1">
    <citation type="submission" date="2022-10" db="EMBL/GenBank/DDBJ databases">
        <authorList>
            <person name="Koch H."/>
        </authorList>
    </citation>
    <scope>NUCLEOTIDE SEQUENCE</scope>
    <source>
        <strain evidence="2">DNF</strain>
    </source>
</reference>
<keyword evidence="1" id="KW-0472">Membrane</keyword>
<evidence type="ECO:0000256" key="1">
    <source>
        <dbReference type="SAM" id="Phobius"/>
    </source>
</evidence>
<dbReference type="RefSeq" id="WP_289270025.1">
    <property type="nucleotide sequence ID" value="NZ_OX365700.1"/>
</dbReference>
<accession>A0AA86N1V0</accession>